<proteinExistence type="predicted"/>
<name>A0A7C8NSN8_ORBOL</name>
<dbReference type="AlphaFoldDB" id="A0A7C8NSN8"/>
<feature type="chain" id="PRO_5036398241" description="Lysine-specific metallo-endopeptidase domain-containing protein" evidence="1">
    <location>
        <begin position="20"/>
        <end position="315"/>
    </location>
</feature>
<dbReference type="EMBL" id="WIQZ01000086">
    <property type="protein sequence ID" value="KAF3126125.1"/>
    <property type="molecule type" value="Genomic_DNA"/>
</dbReference>
<evidence type="ECO:0000313" key="5">
    <source>
        <dbReference type="Proteomes" id="UP000480548"/>
    </source>
</evidence>
<dbReference type="EMBL" id="WIQW01000011">
    <property type="protein sequence ID" value="KAF3107035.1"/>
    <property type="molecule type" value="Genomic_DNA"/>
</dbReference>
<dbReference type="GO" id="GO:0008237">
    <property type="term" value="F:metallopeptidase activity"/>
    <property type="evidence" value="ECO:0007669"/>
    <property type="project" value="InterPro"/>
</dbReference>
<evidence type="ECO:0000313" key="4">
    <source>
        <dbReference type="Proteomes" id="UP000475325"/>
    </source>
</evidence>
<sequence length="315" mass="35709">MHLSSFFVTLLMGLGVAFTTYTELEDVFTIVKGGPGACTEGEAYTISLYHMDIISMLEAGLEMFNDALERETVFSNKDVHLRQIGARLMIESWFGIDFKDPYEEDGKNIYHAPIELGLFFFIQGIMETALGFIDRKEPLEHLNAIKPKIYCNDKWILNLNNTNFNPKNEGCAKPNVLGLSAWQLSAITLCPKSFQKPKNSNLLRGGPPGPMDPENAMNDHISGSMLLLHEIIHLVLGPQDRQGKQVELYTADDCRAAIMMQITPLYFEAKRNPQSYVWFMQGAYLAREARYAEGSYFEYSRGQPWYITMSSNNTI</sequence>
<dbReference type="Proteomes" id="UP000480548">
    <property type="component" value="Unassembled WGS sequence"/>
</dbReference>
<feature type="signal peptide" evidence="1">
    <location>
        <begin position="1"/>
        <end position="19"/>
    </location>
</feature>
<evidence type="ECO:0000313" key="3">
    <source>
        <dbReference type="EMBL" id="KAF3126125.1"/>
    </source>
</evidence>
<comment type="caution">
    <text evidence="3">The sequence shown here is derived from an EMBL/GenBank/DDBJ whole genome shotgun (WGS) entry which is preliminary data.</text>
</comment>
<keyword evidence="1" id="KW-0732">Signal</keyword>
<accession>A0A7C8NSN8</accession>
<gene>
    <name evidence="2" type="ORF">TWF102_000877</name>
    <name evidence="3" type="ORF">TWF703_010586</name>
</gene>
<protein>
    <recommendedName>
        <fullName evidence="6">Lysine-specific metallo-endopeptidase domain-containing protein</fullName>
    </recommendedName>
</protein>
<dbReference type="Proteomes" id="UP000475325">
    <property type="component" value="Unassembled WGS sequence"/>
</dbReference>
<evidence type="ECO:0008006" key="6">
    <source>
        <dbReference type="Google" id="ProtNLM"/>
    </source>
</evidence>
<organism evidence="3 5">
    <name type="scientific">Orbilia oligospora</name>
    <name type="common">Nematode-trapping fungus</name>
    <name type="synonym">Arthrobotrys oligospora</name>
    <dbReference type="NCBI Taxonomy" id="2813651"/>
    <lineage>
        <taxon>Eukaryota</taxon>
        <taxon>Fungi</taxon>
        <taxon>Dikarya</taxon>
        <taxon>Ascomycota</taxon>
        <taxon>Pezizomycotina</taxon>
        <taxon>Orbiliomycetes</taxon>
        <taxon>Orbiliales</taxon>
        <taxon>Orbiliaceae</taxon>
        <taxon>Orbilia</taxon>
    </lineage>
</organism>
<evidence type="ECO:0000256" key="1">
    <source>
        <dbReference type="SAM" id="SignalP"/>
    </source>
</evidence>
<reference evidence="4 5" key="1">
    <citation type="submission" date="2019-06" db="EMBL/GenBank/DDBJ databases">
        <authorList>
            <person name="Palmer J.M."/>
        </authorList>
    </citation>
    <scope>NUCLEOTIDE SEQUENCE [LARGE SCALE GENOMIC DNA]</scope>
    <source>
        <strain evidence="2 4">TWF102</strain>
        <strain evidence="3 5">TWF703</strain>
    </source>
</reference>
<evidence type="ECO:0000313" key="2">
    <source>
        <dbReference type="EMBL" id="KAF3107035.1"/>
    </source>
</evidence>
<dbReference type="Gene3D" id="3.40.390.10">
    <property type="entry name" value="Collagenase (Catalytic Domain)"/>
    <property type="match status" value="1"/>
</dbReference>
<dbReference type="InterPro" id="IPR024079">
    <property type="entry name" value="MetalloPept_cat_dom_sf"/>
</dbReference>